<dbReference type="SUPFAM" id="SSF158997">
    <property type="entry name" value="Trm112p-like"/>
    <property type="match status" value="1"/>
</dbReference>
<proteinExistence type="predicted"/>
<accession>A0AA96GMI6</accession>
<name>A0AA96GMI6_9BACT</name>
<evidence type="ECO:0000313" key="2">
    <source>
        <dbReference type="Proteomes" id="UP001302494"/>
    </source>
</evidence>
<dbReference type="AlphaFoldDB" id="A0AA96GMI6"/>
<dbReference type="RefSeq" id="WP_312742400.1">
    <property type="nucleotide sequence ID" value="NZ_CP116968.1"/>
</dbReference>
<keyword evidence="2" id="KW-1185">Reference proteome</keyword>
<protein>
    <submittedName>
        <fullName evidence="1">Uncharacterized protein</fullName>
    </submittedName>
</protein>
<dbReference type="InterPro" id="IPR005651">
    <property type="entry name" value="Trm112-like"/>
</dbReference>
<gene>
    <name evidence="1" type="ORF">PQG83_14435</name>
</gene>
<reference evidence="1 2" key="1">
    <citation type="submission" date="2023-01" db="EMBL/GenBank/DDBJ databases">
        <title>Cultivation and genomic characterization of new, ubiquitous marine nitrite-oxidizing bacteria from the Nitrospirales.</title>
        <authorList>
            <person name="Mueller A.J."/>
            <person name="Daebeler A."/>
            <person name="Herbold C.W."/>
            <person name="Kirkegaard R.H."/>
            <person name="Daims H."/>
        </authorList>
    </citation>
    <scope>NUCLEOTIDE SEQUENCE [LARGE SCALE GENOMIC DNA]</scope>
    <source>
        <strain evidence="1 2">DK</strain>
    </source>
</reference>
<evidence type="ECO:0000313" key="1">
    <source>
        <dbReference type="EMBL" id="WNM60949.1"/>
    </source>
</evidence>
<sequence length="101" mass="11203">MVRPEDTTKGKGEIAADLLAILCCPETKQEVGLLDQTVVQRLNQKISKRELKTKGGQLVTEQIDGGLLRKDNTVVYPIRDQIPIMLIEEGIPIEKSDLSSM</sequence>
<dbReference type="Gene3D" id="2.20.25.10">
    <property type="match status" value="1"/>
</dbReference>
<organism evidence="1 2">
    <name type="scientific">Candidatus Nitrospira neomarina</name>
    <dbReference type="NCBI Taxonomy" id="3020899"/>
    <lineage>
        <taxon>Bacteria</taxon>
        <taxon>Pseudomonadati</taxon>
        <taxon>Nitrospirota</taxon>
        <taxon>Nitrospiria</taxon>
        <taxon>Nitrospirales</taxon>
        <taxon>Nitrospiraceae</taxon>
        <taxon>Nitrospira</taxon>
    </lineage>
</organism>
<dbReference type="KEGG" id="nneo:PQG83_14435"/>
<dbReference type="Pfam" id="PF03966">
    <property type="entry name" value="Trm112p"/>
    <property type="match status" value="1"/>
</dbReference>
<dbReference type="Proteomes" id="UP001302494">
    <property type="component" value="Chromosome"/>
</dbReference>
<dbReference type="EMBL" id="CP116968">
    <property type="protein sequence ID" value="WNM60949.1"/>
    <property type="molecule type" value="Genomic_DNA"/>
</dbReference>